<accession>A0ABV8JLK6</accession>
<keyword evidence="5" id="KW-0732">Signal</keyword>
<dbReference type="InterPro" id="IPR050553">
    <property type="entry name" value="Thioredoxin_ResA/DsbE_sf"/>
</dbReference>
<dbReference type="RefSeq" id="WP_192460991.1">
    <property type="nucleotide sequence ID" value="NZ_JACYFJ010000001.1"/>
</dbReference>
<sequence length="438" mass="50346">MKKYVLLLIMLHSLGLVAQQTISGTFTPAEDYKFLLIYQLESGSKNYITNASITNGTFSLSLPENSQPGMYRFVYAVPQDEFYIDVIYNGKENVNFTFNTRTGVSFSNSQENILMNSYFQTMSELVGKLLNFYIKRKTDASEFAQYTKDLKEVQNTYEEQSKGLLVHHFIVANRPYIPSENETVQQYVANKKEHYFDHLTLDSKILQSSDFLVSKLSNYVFTALPLKQMNSVERQTAIEENIKTVHQKIKNVPESFQFEVYYKIWKMSNEGGMTSTAQFLYHNYLEKLPLESLDPEKARQLVLEQRLGIGAIAPDIEWNSGNAQKKLSSLDGADTYILVFWSSTCGHCLQELPQLHQTLKDYNMVEVIAVGLEDGTTTWKTESDKLPDFEHAIALGKWDSEYAETYAIEKTPTYFVLDSEKRIVSKPEDLKELMKLLK</sequence>
<evidence type="ECO:0000256" key="5">
    <source>
        <dbReference type="SAM" id="SignalP"/>
    </source>
</evidence>
<feature type="chain" id="PRO_5045298449" evidence="5">
    <location>
        <begin position="19"/>
        <end position="438"/>
    </location>
</feature>
<dbReference type="Proteomes" id="UP001595814">
    <property type="component" value="Unassembled WGS sequence"/>
</dbReference>
<comment type="subcellular location">
    <subcellularLocation>
        <location evidence="1">Cell envelope</location>
    </subcellularLocation>
</comment>
<dbReference type="InterPro" id="IPR017937">
    <property type="entry name" value="Thioredoxin_CS"/>
</dbReference>
<reference evidence="8" key="1">
    <citation type="journal article" date="2019" name="Int. J. Syst. Evol. Microbiol.">
        <title>The Global Catalogue of Microorganisms (GCM) 10K type strain sequencing project: providing services to taxonomists for standard genome sequencing and annotation.</title>
        <authorList>
            <consortium name="The Broad Institute Genomics Platform"/>
            <consortium name="The Broad Institute Genome Sequencing Center for Infectious Disease"/>
            <person name="Wu L."/>
            <person name="Ma J."/>
        </authorList>
    </citation>
    <scope>NUCLEOTIDE SEQUENCE [LARGE SCALE GENOMIC DNA]</scope>
    <source>
        <strain evidence="8">CECT 7477</strain>
    </source>
</reference>
<organism evidence="7 8">
    <name type="scientific">Euzebyella saccharophila</name>
    <dbReference type="NCBI Taxonomy" id="679664"/>
    <lineage>
        <taxon>Bacteria</taxon>
        <taxon>Pseudomonadati</taxon>
        <taxon>Bacteroidota</taxon>
        <taxon>Flavobacteriia</taxon>
        <taxon>Flavobacteriales</taxon>
        <taxon>Flavobacteriaceae</taxon>
        <taxon>Euzebyella</taxon>
    </lineage>
</organism>
<dbReference type="InterPro" id="IPR013766">
    <property type="entry name" value="Thioredoxin_domain"/>
</dbReference>
<keyword evidence="4" id="KW-0676">Redox-active center</keyword>
<gene>
    <name evidence="7" type="ORF">ACFOUT_05465</name>
</gene>
<evidence type="ECO:0000256" key="2">
    <source>
        <dbReference type="ARBA" id="ARBA00022748"/>
    </source>
</evidence>
<feature type="signal peptide" evidence="5">
    <location>
        <begin position="1"/>
        <end position="18"/>
    </location>
</feature>
<dbReference type="Gene3D" id="3.40.30.10">
    <property type="entry name" value="Glutaredoxin"/>
    <property type="match status" value="1"/>
</dbReference>
<dbReference type="PANTHER" id="PTHR42852">
    <property type="entry name" value="THIOL:DISULFIDE INTERCHANGE PROTEIN DSBE"/>
    <property type="match status" value="1"/>
</dbReference>
<dbReference type="Pfam" id="PF13905">
    <property type="entry name" value="Thioredoxin_8"/>
    <property type="match status" value="1"/>
</dbReference>
<evidence type="ECO:0000256" key="4">
    <source>
        <dbReference type="ARBA" id="ARBA00023284"/>
    </source>
</evidence>
<evidence type="ECO:0000259" key="6">
    <source>
        <dbReference type="PROSITE" id="PS51352"/>
    </source>
</evidence>
<comment type="caution">
    <text evidence="7">The sequence shown here is derived from an EMBL/GenBank/DDBJ whole genome shotgun (WGS) entry which is preliminary data.</text>
</comment>
<keyword evidence="2" id="KW-0201">Cytochrome c-type biogenesis</keyword>
<keyword evidence="8" id="KW-1185">Reference proteome</keyword>
<dbReference type="PROSITE" id="PS51352">
    <property type="entry name" value="THIOREDOXIN_2"/>
    <property type="match status" value="1"/>
</dbReference>
<evidence type="ECO:0000313" key="7">
    <source>
        <dbReference type="EMBL" id="MFC4095310.1"/>
    </source>
</evidence>
<evidence type="ECO:0000256" key="1">
    <source>
        <dbReference type="ARBA" id="ARBA00004196"/>
    </source>
</evidence>
<dbReference type="PANTHER" id="PTHR42852:SF6">
    <property type="entry name" value="THIOL:DISULFIDE INTERCHANGE PROTEIN DSBE"/>
    <property type="match status" value="1"/>
</dbReference>
<evidence type="ECO:0000256" key="3">
    <source>
        <dbReference type="ARBA" id="ARBA00023157"/>
    </source>
</evidence>
<evidence type="ECO:0000313" key="8">
    <source>
        <dbReference type="Proteomes" id="UP001595814"/>
    </source>
</evidence>
<dbReference type="CDD" id="cd02966">
    <property type="entry name" value="TlpA_like_family"/>
    <property type="match status" value="1"/>
</dbReference>
<name>A0ABV8JLK6_9FLAO</name>
<dbReference type="SUPFAM" id="SSF52833">
    <property type="entry name" value="Thioredoxin-like"/>
    <property type="match status" value="1"/>
</dbReference>
<feature type="domain" description="Thioredoxin" evidence="6">
    <location>
        <begin position="307"/>
        <end position="438"/>
    </location>
</feature>
<keyword evidence="3" id="KW-1015">Disulfide bond</keyword>
<dbReference type="PROSITE" id="PS00194">
    <property type="entry name" value="THIOREDOXIN_1"/>
    <property type="match status" value="1"/>
</dbReference>
<dbReference type="InterPro" id="IPR036249">
    <property type="entry name" value="Thioredoxin-like_sf"/>
</dbReference>
<protein>
    <submittedName>
        <fullName evidence="7">Thioredoxin-like domain-containing protein</fullName>
    </submittedName>
</protein>
<proteinExistence type="predicted"/>
<dbReference type="InterPro" id="IPR012336">
    <property type="entry name" value="Thioredoxin-like_fold"/>
</dbReference>
<dbReference type="EMBL" id="JBHSAW010000004">
    <property type="protein sequence ID" value="MFC4095310.1"/>
    <property type="molecule type" value="Genomic_DNA"/>
</dbReference>